<dbReference type="RefSeq" id="WP_213123915.1">
    <property type="nucleotide sequence ID" value="NZ_JAGYPG010000001.1"/>
</dbReference>
<dbReference type="Proteomes" id="UP000681414">
    <property type="component" value="Unassembled WGS sequence"/>
</dbReference>
<dbReference type="GO" id="GO:0019632">
    <property type="term" value="P:shikimate metabolic process"/>
    <property type="evidence" value="ECO:0007669"/>
    <property type="project" value="InterPro"/>
</dbReference>
<dbReference type="InterPro" id="IPR013708">
    <property type="entry name" value="Shikimate_DH-bd_N"/>
</dbReference>
<keyword evidence="6 8" id="KW-0057">Aromatic amino acid biosynthesis</keyword>
<name>A0A942TDZ8_9BACI</name>
<dbReference type="GO" id="GO:0004764">
    <property type="term" value="F:shikimate 3-dehydrogenase (NADP+) activity"/>
    <property type="evidence" value="ECO:0007669"/>
    <property type="project" value="UniProtKB-UniRule"/>
</dbReference>
<dbReference type="EMBL" id="JAGYPG010000001">
    <property type="protein sequence ID" value="MBS4194757.1"/>
    <property type="molecule type" value="Genomic_DNA"/>
</dbReference>
<evidence type="ECO:0000256" key="1">
    <source>
        <dbReference type="ARBA" id="ARBA00004871"/>
    </source>
</evidence>
<dbReference type="GO" id="GO:0008652">
    <property type="term" value="P:amino acid biosynthetic process"/>
    <property type="evidence" value="ECO:0007669"/>
    <property type="project" value="UniProtKB-KW"/>
</dbReference>
<keyword evidence="5 8" id="KW-0560">Oxidoreductase</keyword>
<dbReference type="HAMAP" id="MF_00222">
    <property type="entry name" value="Shikimate_DH_AroE"/>
    <property type="match status" value="1"/>
</dbReference>
<comment type="catalytic activity">
    <reaction evidence="7 8">
        <text>shikimate + NADP(+) = 3-dehydroshikimate + NADPH + H(+)</text>
        <dbReference type="Rhea" id="RHEA:17737"/>
        <dbReference type="ChEBI" id="CHEBI:15378"/>
        <dbReference type="ChEBI" id="CHEBI:16630"/>
        <dbReference type="ChEBI" id="CHEBI:36208"/>
        <dbReference type="ChEBI" id="CHEBI:57783"/>
        <dbReference type="ChEBI" id="CHEBI:58349"/>
        <dbReference type="EC" id="1.1.1.25"/>
    </reaction>
</comment>
<feature type="binding site" evidence="8">
    <location>
        <position position="62"/>
    </location>
    <ligand>
        <name>shikimate</name>
        <dbReference type="ChEBI" id="CHEBI:36208"/>
    </ligand>
</feature>
<dbReference type="SUPFAM" id="SSF53223">
    <property type="entry name" value="Aminoacid dehydrogenase-like, N-terminal domain"/>
    <property type="match status" value="1"/>
</dbReference>
<dbReference type="Pfam" id="PF18317">
    <property type="entry name" value="SDH_C"/>
    <property type="match status" value="1"/>
</dbReference>
<feature type="active site" description="Proton acceptor" evidence="8">
    <location>
        <position position="66"/>
    </location>
</feature>
<comment type="function">
    <text evidence="8">Involved in the biosynthesis of the chorismate, which leads to the biosynthesis of aromatic amino acids. Catalyzes the reversible NADPH linked reduction of 3-dehydroshikimate (DHSA) to yield shikimate (SA).</text>
</comment>
<evidence type="ECO:0000256" key="3">
    <source>
        <dbReference type="ARBA" id="ARBA00022605"/>
    </source>
</evidence>
<reference evidence="12 13" key="1">
    <citation type="submission" date="2021-05" db="EMBL/GenBank/DDBJ databases">
        <title>Novel Bacillus species.</title>
        <authorList>
            <person name="Liu G."/>
        </authorList>
    </citation>
    <scope>NUCLEOTIDE SEQUENCE [LARGE SCALE GENOMIC DNA]</scope>
    <source>
        <strain evidence="13">FJAT-49780</strain>
    </source>
</reference>
<dbReference type="NCBIfam" id="TIGR00507">
    <property type="entry name" value="aroE"/>
    <property type="match status" value="1"/>
</dbReference>
<dbReference type="GO" id="GO:0050661">
    <property type="term" value="F:NADP binding"/>
    <property type="evidence" value="ECO:0007669"/>
    <property type="project" value="InterPro"/>
</dbReference>
<feature type="binding site" evidence="8">
    <location>
        <position position="102"/>
    </location>
    <ligand>
        <name>shikimate</name>
        <dbReference type="ChEBI" id="CHEBI:36208"/>
    </ligand>
</feature>
<dbReference type="GO" id="GO:0005829">
    <property type="term" value="C:cytosol"/>
    <property type="evidence" value="ECO:0007669"/>
    <property type="project" value="TreeGrafter"/>
</dbReference>
<gene>
    <name evidence="8 12" type="primary">aroE</name>
    <name evidence="12" type="ORF">KHA97_06665</name>
</gene>
<dbReference type="GO" id="GO:0009073">
    <property type="term" value="P:aromatic amino acid family biosynthetic process"/>
    <property type="evidence" value="ECO:0007669"/>
    <property type="project" value="UniProtKB-KW"/>
</dbReference>
<dbReference type="SUPFAM" id="SSF51735">
    <property type="entry name" value="NAD(P)-binding Rossmann-fold domains"/>
    <property type="match status" value="1"/>
</dbReference>
<evidence type="ECO:0000256" key="6">
    <source>
        <dbReference type="ARBA" id="ARBA00023141"/>
    </source>
</evidence>
<dbReference type="InterPro" id="IPR006151">
    <property type="entry name" value="Shikm_DH/Glu-tRNA_Rdtase"/>
</dbReference>
<dbReference type="AlphaFoldDB" id="A0A942TDZ8"/>
<comment type="caution">
    <text evidence="8">Lacks conserved residue(s) required for the propagation of feature annotation.</text>
</comment>
<feature type="binding site" evidence="8">
    <location>
        <position position="242"/>
    </location>
    <ligand>
        <name>NADP(+)</name>
        <dbReference type="ChEBI" id="CHEBI:58349"/>
    </ligand>
</feature>
<dbReference type="Gene3D" id="3.40.50.720">
    <property type="entry name" value="NAD(P)-binding Rossmann-like Domain"/>
    <property type="match status" value="1"/>
</dbReference>
<feature type="binding site" evidence="8">
    <location>
        <position position="219"/>
    </location>
    <ligand>
        <name>NADP(+)</name>
        <dbReference type="ChEBI" id="CHEBI:58349"/>
    </ligand>
</feature>
<dbReference type="InterPro" id="IPR011342">
    <property type="entry name" value="Shikimate_DH"/>
</dbReference>
<dbReference type="InterPro" id="IPR036291">
    <property type="entry name" value="NAD(P)-bd_dom_sf"/>
</dbReference>
<feature type="domain" description="SDH C-terminal" evidence="11">
    <location>
        <begin position="242"/>
        <end position="271"/>
    </location>
</feature>
<evidence type="ECO:0000256" key="8">
    <source>
        <dbReference type="HAMAP-Rule" id="MF_00222"/>
    </source>
</evidence>
<comment type="pathway">
    <text evidence="1 8">Metabolic intermediate biosynthesis; chorismate biosynthesis; chorismate from D-erythrose 4-phosphate and phosphoenolpyruvate: step 4/7.</text>
</comment>
<evidence type="ECO:0000256" key="7">
    <source>
        <dbReference type="ARBA" id="ARBA00049442"/>
    </source>
</evidence>
<dbReference type="InterPro" id="IPR041121">
    <property type="entry name" value="SDH_C"/>
</dbReference>
<evidence type="ECO:0000313" key="13">
    <source>
        <dbReference type="Proteomes" id="UP000681414"/>
    </source>
</evidence>
<evidence type="ECO:0000256" key="5">
    <source>
        <dbReference type="ARBA" id="ARBA00023002"/>
    </source>
</evidence>
<feature type="binding site" evidence="8">
    <location>
        <position position="87"/>
    </location>
    <ligand>
        <name>shikimate</name>
        <dbReference type="ChEBI" id="CHEBI:36208"/>
    </ligand>
</feature>
<keyword evidence="13" id="KW-1185">Reference proteome</keyword>
<evidence type="ECO:0000256" key="4">
    <source>
        <dbReference type="ARBA" id="ARBA00022857"/>
    </source>
</evidence>
<feature type="domain" description="Quinate/shikimate 5-dehydrogenase/glutamyl-tRNA reductase" evidence="9">
    <location>
        <begin position="116"/>
        <end position="193"/>
    </location>
</feature>
<dbReference type="PANTHER" id="PTHR21089">
    <property type="entry name" value="SHIKIMATE DEHYDROGENASE"/>
    <property type="match status" value="1"/>
</dbReference>
<evidence type="ECO:0000259" key="10">
    <source>
        <dbReference type="Pfam" id="PF08501"/>
    </source>
</evidence>
<dbReference type="Pfam" id="PF08501">
    <property type="entry name" value="Shikimate_dh_N"/>
    <property type="match status" value="1"/>
</dbReference>
<dbReference type="InterPro" id="IPR046346">
    <property type="entry name" value="Aminoacid_DH-like_N_sf"/>
</dbReference>
<dbReference type="Pfam" id="PF01488">
    <property type="entry name" value="Shikimate_DH"/>
    <property type="match status" value="1"/>
</dbReference>
<dbReference type="PANTHER" id="PTHR21089:SF1">
    <property type="entry name" value="BIFUNCTIONAL 3-DEHYDROQUINATE DEHYDRATASE_SHIKIMATE DEHYDROGENASE, CHLOROPLASTIC"/>
    <property type="match status" value="1"/>
</dbReference>
<dbReference type="InterPro" id="IPR022893">
    <property type="entry name" value="Shikimate_DH_fam"/>
</dbReference>
<comment type="similarity">
    <text evidence="8">Belongs to the shikimate dehydrogenase family.</text>
</comment>
<sequence>MIKLYGVIGDPIVQSMSPVMQNQEFNKLGIDAHYHPFHILARDLQDAIKGMKSIGVEGFNVTSPHKTTIMPFLDYIDPLAKAIGAVNTVVRINNEFHGYNTDGLGYIKALQADWKEDFTEDRALIIGAGGAAKAIFYTLLLRGMKNIDIANRSVHNASQLIIDCPFEGNSHAISLKEAEEKINRYHLIIQTTSIGMYPNITESPLSVENLCEDAFVSDIIYNPYETALLKEAKEKGANTQNGIGMFVYQGALAFEKWTGQTPDVNRMTEIVKKQLGGKTC</sequence>
<feature type="domain" description="Shikimate dehydrogenase substrate binding N-terminal" evidence="10">
    <location>
        <begin position="7"/>
        <end position="89"/>
    </location>
</feature>
<dbReference type="EC" id="1.1.1.25" evidence="2 8"/>
<organism evidence="12 13">
    <name type="scientific">Lederbergia citri</name>
    <dbReference type="NCBI Taxonomy" id="2833580"/>
    <lineage>
        <taxon>Bacteria</taxon>
        <taxon>Bacillati</taxon>
        <taxon>Bacillota</taxon>
        <taxon>Bacilli</taxon>
        <taxon>Bacillales</taxon>
        <taxon>Bacillaceae</taxon>
        <taxon>Lederbergia</taxon>
    </lineage>
</organism>
<proteinExistence type="inferred from homology"/>
<feature type="binding site" evidence="8">
    <location>
        <begin position="15"/>
        <end position="17"/>
    </location>
    <ligand>
        <name>shikimate</name>
        <dbReference type="ChEBI" id="CHEBI:36208"/>
    </ligand>
</feature>
<comment type="caution">
    <text evidence="12">The sequence shown here is derived from an EMBL/GenBank/DDBJ whole genome shotgun (WGS) entry which is preliminary data.</text>
</comment>
<dbReference type="Gene3D" id="3.40.50.10860">
    <property type="entry name" value="Leucine Dehydrogenase, chain A, domain 1"/>
    <property type="match status" value="1"/>
</dbReference>
<protein>
    <recommendedName>
        <fullName evidence="2 8">Shikimate dehydrogenase (NADP(+))</fullName>
        <shortName evidence="8">SDH</shortName>
        <ecNumber evidence="2 8">1.1.1.25</ecNumber>
    </recommendedName>
</protein>
<comment type="subunit">
    <text evidence="8">Homodimer.</text>
</comment>
<evidence type="ECO:0000259" key="11">
    <source>
        <dbReference type="Pfam" id="PF18317"/>
    </source>
</evidence>
<evidence type="ECO:0000313" key="12">
    <source>
        <dbReference type="EMBL" id="MBS4194757.1"/>
    </source>
</evidence>
<dbReference type="GO" id="GO:0009423">
    <property type="term" value="P:chorismate biosynthetic process"/>
    <property type="evidence" value="ECO:0007669"/>
    <property type="project" value="UniProtKB-UniRule"/>
</dbReference>
<accession>A0A942TDZ8</accession>
<feature type="binding site" evidence="8">
    <location>
        <begin position="127"/>
        <end position="131"/>
    </location>
    <ligand>
        <name>NADP(+)</name>
        <dbReference type="ChEBI" id="CHEBI:58349"/>
    </ligand>
</feature>
<feature type="binding site" evidence="8">
    <location>
        <position position="249"/>
    </location>
    <ligand>
        <name>shikimate</name>
        <dbReference type="ChEBI" id="CHEBI:36208"/>
    </ligand>
</feature>
<keyword evidence="4 8" id="KW-0521">NADP</keyword>
<dbReference type="CDD" id="cd01065">
    <property type="entry name" value="NAD_bind_Shikimate_DH"/>
    <property type="match status" value="1"/>
</dbReference>
<evidence type="ECO:0000256" key="2">
    <source>
        <dbReference type="ARBA" id="ARBA00012962"/>
    </source>
</evidence>
<keyword evidence="3 8" id="KW-0028">Amino-acid biosynthesis</keyword>
<feature type="binding site" evidence="8">
    <location>
        <position position="221"/>
    </location>
    <ligand>
        <name>shikimate</name>
        <dbReference type="ChEBI" id="CHEBI:36208"/>
    </ligand>
</feature>
<evidence type="ECO:0000259" key="9">
    <source>
        <dbReference type="Pfam" id="PF01488"/>
    </source>
</evidence>